<dbReference type="Proteomes" id="UP000232631">
    <property type="component" value="Chromosome"/>
</dbReference>
<gene>
    <name evidence="2" type="ORF">BK009_08320</name>
    <name evidence="3" type="ORF">BK009_09525</name>
    <name evidence="4" type="ORF">BK009_09700</name>
    <name evidence="5" type="ORF">BK009_10530</name>
</gene>
<dbReference type="InterPro" id="IPR024442">
    <property type="entry name" value="Transposase_Zn_ribbon"/>
</dbReference>
<reference evidence="4 6" key="1">
    <citation type="submission" date="2016-10" db="EMBL/GenBank/DDBJ databases">
        <title>Comparative genomics between deep and shallow subseafloor isolates.</title>
        <authorList>
            <person name="Ishii S."/>
            <person name="Miller J.R."/>
            <person name="Sutton G."/>
            <person name="Suzuki S."/>
            <person name="Methe B."/>
            <person name="Inagaki F."/>
            <person name="Imachi H."/>
        </authorList>
    </citation>
    <scope>NUCLEOTIDE SEQUENCE [LARGE SCALE GENOMIC DNA]</scope>
    <source>
        <strain evidence="4 6">A8p</strain>
    </source>
</reference>
<dbReference type="KEGG" id="msub:BK009_09700"/>
<dbReference type="GeneID" id="35124276"/>
<evidence type="ECO:0000313" key="2">
    <source>
        <dbReference type="EMBL" id="AUB60677.1"/>
    </source>
</evidence>
<accession>A0A2H4VS58</accession>
<dbReference type="EMBL" id="CP017768">
    <property type="protein sequence ID" value="AUB61075.1"/>
    <property type="molecule type" value="Genomic_DNA"/>
</dbReference>
<dbReference type="EMBL" id="CP017768">
    <property type="protein sequence ID" value="AUB60890.1"/>
    <property type="molecule type" value="Genomic_DNA"/>
</dbReference>
<feature type="domain" description="Transposase zinc-ribbon" evidence="1">
    <location>
        <begin position="13"/>
        <end position="59"/>
    </location>
</feature>
<dbReference type="EMBL" id="CP017768">
    <property type="protein sequence ID" value="AUB60677.1"/>
    <property type="molecule type" value="Genomic_DNA"/>
</dbReference>
<evidence type="ECO:0000313" key="3">
    <source>
        <dbReference type="EMBL" id="AUB60890.1"/>
    </source>
</evidence>
<evidence type="ECO:0000313" key="4">
    <source>
        <dbReference type="EMBL" id="AUB60922.1"/>
    </source>
</evidence>
<dbReference type="InterPro" id="IPR051354">
    <property type="entry name" value="Transposase_27_IS1"/>
</dbReference>
<dbReference type="PANTHER" id="PTHR33293:SF1">
    <property type="entry name" value="INSERTION ELEMENT IS1 1 PROTEIN INSB-RELATED"/>
    <property type="match status" value="1"/>
</dbReference>
<name>A0A2H4VS58_9EURY</name>
<sequence>MKSENLVPKLFVPDEEKAMDFLRHVRWSSGVYCPVCKSFEVYNRGVQGKSRRYSCNSCGLNFSDLTGTVFANKKLPVGEIFYIIMNLDKKSVQRLSDELGHKWDSVYRVAHEFRESLMDKSTDPVLKGDVEIDEMYQSAGEKGLKKLSKD</sequence>
<dbReference type="PANTHER" id="PTHR33293">
    <property type="entry name" value="INSERTION ELEMENT IS1 1 PROTEIN INSB-RELATED"/>
    <property type="match status" value="1"/>
</dbReference>
<proteinExistence type="predicted"/>
<protein>
    <recommendedName>
        <fullName evidence="1">Transposase zinc-ribbon domain-containing protein</fullName>
    </recommendedName>
</protein>
<dbReference type="RefSeq" id="WP_100907644.1">
    <property type="nucleotide sequence ID" value="NZ_CP017768.1"/>
</dbReference>
<organism evidence="4 6">
    <name type="scientific">Methanobacterium subterraneum</name>
    <dbReference type="NCBI Taxonomy" id="59277"/>
    <lineage>
        <taxon>Archaea</taxon>
        <taxon>Methanobacteriati</taxon>
        <taxon>Methanobacteriota</taxon>
        <taxon>Methanomada group</taxon>
        <taxon>Methanobacteria</taxon>
        <taxon>Methanobacteriales</taxon>
        <taxon>Methanobacteriaceae</taxon>
        <taxon>Methanobacterium</taxon>
    </lineage>
</organism>
<keyword evidence="6" id="KW-1185">Reference proteome</keyword>
<dbReference type="KEGG" id="msub:BK009_08320"/>
<dbReference type="EMBL" id="CP017768">
    <property type="protein sequence ID" value="AUB60922.1"/>
    <property type="molecule type" value="Genomic_DNA"/>
</dbReference>
<dbReference type="Pfam" id="PF12760">
    <property type="entry name" value="Zn_ribbon_IS1595"/>
    <property type="match status" value="1"/>
</dbReference>
<evidence type="ECO:0000259" key="1">
    <source>
        <dbReference type="Pfam" id="PF12760"/>
    </source>
</evidence>
<evidence type="ECO:0000313" key="6">
    <source>
        <dbReference type="Proteomes" id="UP000232631"/>
    </source>
</evidence>
<dbReference type="KEGG" id="msub:BK009_09525"/>
<dbReference type="KEGG" id="msub:BK009_10530"/>
<dbReference type="AlphaFoldDB" id="A0A2H4VS58"/>
<evidence type="ECO:0000313" key="5">
    <source>
        <dbReference type="EMBL" id="AUB61075.1"/>
    </source>
</evidence>